<dbReference type="Gene3D" id="2.60.40.420">
    <property type="entry name" value="Cupredoxins - blue copper proteins"/>
    <property type="match status" value="1"/>
</dbReference>
<name>A0AA39XMP8_9PEZI</name>
<dbReference type="SUPFAM" id="SSF49503">
    <property type="entry name" value="Cupredoxins"/>
    <property type="match status" value="1"/>
</dbReference>
<evidence type="ECO:0000256" key="1">
    <source>
        <dbReference type="SAM" id="MobiDB-lite"/>
    </source>
</evidence>
<dbReference type="AlphaFoldDB" id="A0AA39XMP8"/>
<protein>
    <submittedName>
        <fullName evidence="2">Cupredoxin</fullName>
    </submittedName>
</protein>
<feature type="non-terminal residue" evidence="2">
    <location>
        <position position="170"/>
    </location>
</feature>
<dbReference type="InterPro" id="IPR008972">
    <property type="entry name" value="Cupredoxin"/>
</dbReference>
<evidence type="ECO:0000313" key="2">
    <source>
        <dbReference type="EMBL" id="KAK0636475.1"/>
    </source>
</evidence>
<gene>
    <name evidence="2" type="ORF">B0T17DRAFT_478873</name>
</gene>
<dbReference type="CDD" id="cd00920">
    <property type="entry name" value="Cupredoxin"/>
    <property type="match status" value="1"/>
</dbReference>
<evidence type="ECO:0000313" key="3">
    <source>
        <dbReference type="Proteomes" id="UP001174934"/>
    </source>
</evidence>
<dbReference type="PANTHER" id="PTHR34883">
    <property type="entry name" value="SERINE-RICH PROTEIN, PUTATIVE-RELATED-RELATED"/>
    <property type="match status" value="1"/>
</dbReference>
<sequence length="170" mass="17276">AGLVMQASATTIRVDVGKTGLTFDPNVITAGVGDVLEFHFYPRNHSVVSGLWTQACIPPASGGFYTGFFPTANNTVNSQVFRVTINDTDPHVFYCSQNTGAHCRNGMVGVVNPFGSNTLEFYVGLARGALTAVSPPSAFGGTIAQANASASTTSASGGSGASSSTSSAAS</sequence>
<accession>A0AA39XMP8</accession>
<proteinExistence type="predicted"/>
<keyword evidence="3" id="KW-1185">Reference proteome</keyword>
<dbReference type="Proteomes" id="UP001174934">
    <property type="component" value="Unassembled WGS sequence"/>
</dbReference>
<dbReference type="EMBL" id="JAULSR010000001">
    <property type="protein sequence ID" value="KAK0636475.1"/>
    <property type="molecule type" value="Genomic_DNA"/>
</dbReference>
<reference evidence="2" key="1">
    <citation type="submission" date="2023-06" db="EMBL/GenBank/DDBJ databases">
        <title>Genome-scale phylogeny and comparative genomics of the fungal order Sordariales.</title>
        <authorList>
            <consortium name="Lawrence Berkeley National Laboratory"/>
            <person name="Hensen N."/>
            <person name="Bonometti L."/>
            <person name="Westerberg I."/>
            <person name="Brannstrom I.O."/>
            <person name="Guillou S."/>
            <person name="Cros-Aarteil S."/>
            <person name="Calhoun S."/>
            <person name="Haridas S."/>
            <person name="Kuo A."/>
            <person name="Mondo S."/>
            <person name="Pangilinan J."/>
            <person name="Riley R."/>
            <person name="LaButti K."/>
            <person name="Andreopoulos B."/>
            <person name="Lipzen A."/>
            <person name="Chen C."/>
            <person name="Yanf M."/>
            <person name="Daum C."/>
            <person name="Ng V."/>
            <person name="Clum A."/>
            <person name="Steindorff A."/>
            <person name="Ohm R."/>
            <person name="Martin F."/>
            <person name="Silar P."/>
            <person name="Natvig D."/>
            <person name="Lalanne C."/>
            <person name="Gautier V."/>
            <person name="Ament-velasquez S.L."/>
            <person name="Kruys A."/>
            <person name="Hutchinson M.I."/>
            <person name="Powell A.J."/>
            <person name="Barry K."/>
            <person name="Miller A.N."/>
            <person name="Grigoriev I.V."/>
            <person name="Debuchy R."/>
            <person name="Gladieux P."/>
            <person name="Thoren M.H."/>
            <person name="Johannesson H."/>
        </authorList>
    </citation>
    <scope>NUCLEOTIDE SEQUENCE</scope>
    <source>
        <strain evidence="2">SMH3391-2</strain>
    </source>
</reference>
<dbReference type="PANTHER" id="PTHR34883:SF20">
    <property type="entry name" value="PHYTOCYANIN DOMAIN-CONTAINING PROTEIN"/>
    <property type="match status" value="1"/>
</dbReference>
<comment type="caution">
    <text evidence="2">The sequence shown here is derived from an EMBL/GenBank/DDBJ whole genome shotgun (WGS) entry which is preliminary data.</text>
</comment>
<organism evidence="2 3">
    <name type="scientific">Bombardia bombarda</name>
    <dbReference type="NCBI Taxonomy" id="252184"/>
    <lineage>
        <taxon>Eukaryota</taxon>
        <taxon>Fungi</taxon>
        <taxon>Dikarya</taxon>
        <taxon>Ascomycota</taxon>
        <taxon>Pezizomycotina</taxon>
        <taxon>Sordariomycetes</taxon>
        <taxon>Sordariomycetidae</taxon>
        <taxon>Sordariales</taxon>
        <taxon>Lasiosphaeriaceae</taxon>
        <taxon>Bombardia</taxon>
    </lineage>
</organism>
<dbReference type="InterPro" id="IPR052953">
    <property type="entry name" value="Ser-rich/MCO-related"/>
</dbReference>
<feature type="region of interest" description="Disordered" evidence="1">
    <location>
        <begin position="150"/>
        <end position="170"/>
    </location>
</feature>
<feature type="non-terminal residue" evidence="2">
    <location>
        <position position="1"/>
    </location>
</feature>